<reference evidence="14" key="1">
    <citation type="submission" date="2016-10" db="EMBL/GenBank/DDBJ databases">
        <authorList>
            <person name="Varghese N."/>
            <person name="Submissions S."/>
        </authorList>
    </citation>
    <scope>NUCLEOTIDE SEQUENCE [LARGE SCALE GENOMIC DNA]</scope>
    <source>
        <strain evidence="14">CGMCC 1.3704</strain>
    </source>
</reference>
<keyword evidence="5" id="KW-0808">Transferase</keyword>
<dbReference type="GO" id="GO:0016787">
    <property type="term" value="F:hydrolase activity"/>
    <property type="evidence" value="ECO:0007669"/>
    <property type="project" value="UniProtKB-KW"/>
</dbReference>
<evidence type="ECO:0000313" key="13">
    <source>
        <dbReference type="EMBL" id="SFJ93588.1"/>
    </source>
</evidence>
<comment type="similarity">
    <text evidence="4 12">Belongs to the purine nucleoside phosphorylase YfiH/LACC1 family.</text>
</comment>
<dbReference type="RefSeq" id="WP_075036564.1">
    <property type="nucleotide sequence ID" value="NZ_FOSB01000005.1"/>
</dbReference>
<comment type="function">
    <text evidence="3">Purine nucleoside enzyme that catalyzes the phosphorolysis of adenosine and inosine nucleosides, yielding D-ribose 1-phosphate and the respective free bases, adenine and hypoxanthine. Also catalyzes the phosphorolysis of S-methyl-5'-thioadenosine into adenine and S-methyl-5-thio-alpha-D-ribose 1-phosphate. Also has adenosine deaminase activity.</text>
</comment>
<evidence type="ECO:0000256" key="2">
    <source>
        <dbReference type="ARBA" id="ARBA00001947"/>
    </source>
</evidence>
<dbReference type="Proteomes" id="UP000183557">
    <property type="component" value="Unassembled WGS sequence"/>
</dbReference>
<evidence type="ECO:0000256" key="9">
    <source>
        <dbReference type="ARBA" id="ARBA00047989"/>
    </source>
</evidence>
<keyword evidence="14" id="KW-1185">Reference proteome</keyword>
<dbReference type="PANTHER" id="PTHR30616:SF2">
    <property type="entry name" value="PURINE NUCLEOSIDE PHOSPHORYLASE LACC1"/>
    <property type="match status" value="1"/>
</dbReference>
<evidence type="ECO:0000256" key="1">
    <source>
        <dbReference type="ARBA" id="ARBA00000553"/>
    </source>
</evidence>
<evidence type="ECO:0000256" key="3">
    <source>
        <dbReference type="ARBA" id="ARBA00003215"/>
    </source>
</evidence>
<sequence>MEPFKTHTKRKQTCFNFHPVVNAGLTTRQGGHSEAPFDTLNMGLHVSDEKEAVIQNRQELAQELDIPLEKWIIGEQVHGTEVKAVDFKSAGAGSYSMSTAIGGVDGLITNEKDLVLGAFFADCVPLYFFDPTTNWIGIAHAGWKGTVHGMGAKMIEALRENGCQVKDLQVVIGPSIGKNHYEVDQKVVDHIPSQYKNECVVDHQNGKYQLDLKTLHRRIMIDTGIPAQNIQVSGACTYEENELYYSHRRDRGKTGRMLGYIALRP</sequence>
<keyword evidence="8" id="KW-0862">Zinc</keyword>
<organism evidence="13 14">
    <name type="scientific">Halobacillus dabanensis</name>
    <dbReference type="NCBI Taxonomy" id="240302"/>
    <lineage>
        <taxon>Bacteria</taxon>
        <taxon>Bacillati</taxon>
        <taxon>Bacillota</taxon>
        <taxon>Bacilli</taxon>
        <taxon>Bacillales</taxon>
        <taxon>Bacillaceae</taxon>
        <taxon>Halobacillus</taxon>
    </lineage>
</organism>
<evidence type="ECO:0000256" key="4">
    <source>
        <dbReference type="ARBA" id="ARBA00007353"/>
    </source>
</evidence>
<dbReference type="CDD" id="cd16833">
    <property type="entry name" value="YfiH"/>
    <property type="match status" value="1"/>
</dbReference>
<dbReference type="Gene3D" id="3.60.140.10">
    <property type="entry name" value="CNF1/YfiH-like putative cysteine hydrolases"/>
    <property type="match status" value="1"/>
</dbReference>
<evidence type="ECO:0000256" key="10">
    <source>
        <dbReference type="ARBA" id="ARBA00048968"/>
    </source>
</evidence>
<comment type="catalytic activity">
    <reaction evidence="1">
        <text>inosine + phosphate = alpha-D-ribose 1-phosphate + hypoxanthine</text>
        <dbReference type="Rhea" id="RHEA:27646"/>
        <dbReference type="ChEBI" id="CHEBI:17368"/>
        <dbReference type="ChEBI" id="CHEBI:17596"/>
        <dbReference type="ChEBI" id="CHEBI:43474"/>
        <dbReference type="ChEBI" id="CHEBI:57720"/>
        <dbReference type="EC" id="2.4.2.1"/>
    </reaction>
    <physiologicalReaction direction="left-to-right" evidence="1">
        <dbReference type="Rhea" id="RHEA:27647"/>
    </physiologicalReaction>
</comment>
<dbReference type="Pfam" id="PF02578">
    <property type="entry name" value="Cu-oxidase_4"/>
    <property type="match status" value="1"/>
</dbReference>
<dbReference type="InterPro" id="IPR003730">
    <property type="entry name" value="Cu_polyphenol_OxRdtase"/>
</dbReference>
<dbReference type="InterPro" id="IPR038371">
    <property type="entry name" value="Cu_polyphenol_OxRdtase_sf"/>
</dbReference>
<evidence type="ECO:0000256" key="12">
    <source>
        <dbReference type="RuleBase" id="RU361274"/>
    </source>
</evidence>
<evidence type="ECO:0000313" key="14">
    <source>
        <dbReference type="Proteomes" id="UP000183557"/>
    </source>
</evidence>
<evidence type="ECO:0000256" key="6">
    <source>
        <dbReference type="ARBA" id="ARBA00022723"/>
    </source>
</evidence>
<comment type="catalytic activity">
    <reaction evidence="10">
        <text>adenosine + phosphate = alpha-D-ribose 1-phosphate + adenine</text>
        <dbReference type="Rhea" id="RHEA:27642"/>
        <dbReference type="ChEBI" id="CHEBI:16335"/>
        <dbReference type="ChEBI" id="CHEBI:16708"/>
        <dbReference type="ChEBI" id="CHEBI:43474"/>
        <dbReference type="ChEBI" id="CHEBI:57720"/>
        <dbReference type="EC" id="2.4.2.1"/>
    </reaction>
    <physiologicalReaction direction="left-to-right" evidence="10">
        <dbReference type="Rhea" id="RHEA:27643"/>
    </physiologicalReaction>
</comment>
<dbReference type="AlphaFoldDB" id="A0A1I3VDZ9"/>
<dbReference type="OrthoDB" id="4279at2"/>
<evidence type="ECO:0000256" key="5">
    <source>
        <dbReference type="ARBA" id="ARBA00022679"/>
    </source>
</evidence>
<keyword evidence="6" id="KW-0479">Metal-binding</keyword>
<comment type="cofactor">
    <cofactor evidence="2">
        <name>Zn(2+)</name>
        <dbReference type="ChEBI" id="CHEBI:29105"/>
    </cofactor>
</comment>
<comment type="catalytic activity">
    <reaction evidence="11">
        <text>S-methyl-5'-thioadenosine + phosphate = 5-(methylsulfanyl)-alpha-D-ribose 1-phosphate + adenine</text>
        <dbReference type="Rhea" id="RHEA:11852"/>
        <dbReference type="ChEBI" id="CHEBI:16708"/>
        <dbReference type="ChEBI" id="CHEBI:17509"/>
        <dbReference type="ChEBI" id="CHEBI:43474"/>
        <dbReference type="ChEBI" id="CHEBI:58533"/>
        <dbReference type="EC" id="2.4.2.28"/>
    </reaction>
    <physiologicalReaction direction="left-to-right" evidence="11">
        <dbReference type="Rhea" id="RHEA:11853"/>
    </physiologicalReaction>
</comment>
<evidence type="ECO:0000256" key="7">
    <source>
        <dbReference type="ARBA" id="ARBA00022801"/>
    </source>
</evidence>
<dbReference type="InterPro" id="IPR011324">
    <property type="entry name" value="Cytotoxic_necrot_fac-like_cat"/>
</dbReference>
<dbReference type="GO" id="GO:0005507">
    <property type="term" value="F:copper ion binding"/>
    <property type="evidence" value="ECO:0007669"/>
    <property type="project" value="TreeGrafter"/>
</dbReference>
<dbReference type="SUPFAM" id="SSF64438">
    <property type="entry name" value="CNF1/YfiH-like putative cysteine hydrolases"/>
    <property type="match status" value="1"/>
</dbReference>
<proteinExistence type="inferred from homology"/>
<keyword evidence="7" id="KW-0378">Hydrolase</keyword>
<name>A0A1I3VDZ9_HALDA</name>
<comment type="catalytic activity">
    <reaction evidence="9">
        <text>adenosine + H2O + H(+) = inosine + NH4(+)</text>
        <dbReference type="Rhea" id="RHEA:24408"/>
        <dbReference type="ChEBI" id="CHEBI:15377"/>
        <dbReference type="ChEBI" id="CHEBI:15378"/>
        <dbReference type="ChEBI" id="CHEBI:16335"/>
        <dbReference type="ChEBI" id="CHEBI:17596"/>
        <dbReference type="ChEBI" id="CHEBI:28938"/>
        <dbReference type="EC" id="3.5.4.4"/>
    </reaction>
    <physiologicalReaction direction="left-to-right" evidence="9">
        <dbReference type="Rhea" id="RHEA:24409"/>
    </physiologicalReaction>
</comment>
<accession>A0A1I3VDZ9</accession>
<evidence type="ECO:0000256" key="8">
    <source>
        <dbReference type="ARBA" id="ARBA00022833"/>
    </source>
</evidence>
<dbReference type="PANTHER" id="PTHR30616">
    <property type="entry name" value="UNCHARACTERIZED PROTEIN YFIH"/>
    <property type="match status" value="1"/>
</dbReference>
<dbReference type="GO" id="GO:0017061">
    <property type="term" value="F:S-methyl-5-thioadenosine phosphorylase activity"/>
    <property type="evidence" value="ECO:0007669"/>
    <property type="project" value="UniProtKB-EC"/>
</dbReference>
<evidence type="ECO:0000256" key="11">
    <source>
        <dbReference type="ARBA" id="ARBA00049893"/>
    </source>
</evidence>
<dbReference type="EMBL" id="FOSB01000005">
    <property type="protein sequence ID" value="SFJ93588.1"/>
    <property type="molecule type" value="Genomic_DNA"/>
</dbReference>
<gene>
    <name evidence="13" type="ORF">SAMN04487936_105278</name>
</gene>
<protein>
    <recommendedName>
        <fullName evidence="12">Purine nucleoside phosphorylase</fullName>
    </recommendedName>
</protein>
<dbReference type="NCBIfam" id="TIGR00726">
    <property type="entry name" value="peptidoglycan editing factor PgeF"/>
    <property type="match status" value="1"/>
</dbReference>